<dbReference type="PROSITE" id="PS00455">
    <property type="entry name" value="AMP_BINDING"/>
    <property type="match status" value="1"/>
</dbReference>
<evidence type="ECO:0000313" key="6">
    <source>
        <dbReference type="EMBL" id="CUU54431.1"/>
    </source>
</evidence>
<protein>
    <submittedName>
        <fullName evidence="6">Mycobactin salicyl-AMP ligase</fullName>
    </submittedName>
</protein>
<dbReference type="RefSeq" id="WP_091271837.1">
    <property type="nucleotide sequence ID" value="NZ_FAOZ01000002.1"/>
</dbReference>
<evidence type="ECO:0000259" key="5">
    <source>
        <dbReference type="Pfam" id="PF13193"/>
    </source>
</evidence>
<dbReference type="InterPro" id="IPR025110">
    <property type="entry name" value="AMP-bd_C"/>
</dbReference>
<dbReference type="PANTHER" id="PTHR43767:SF1">
    <property type="entry name" value="NONRIBOSOMAL PEPTIDE SYNTHASE PES1 (EUROFUNG)-RELATED"/>
    <property type="match status" value="1"/>
</dbReference>
<keyword evidence="7" id="KW-1185">Reference proteome</keyword>
<dbReference type="SUPFAM" id="SSF56801">
    <property type="entry name" value="Acetyl-CoA synthetase-like"/>
    <property type="match status" value="1"/>
</dbReference>
<keyword evidence="2 6" id="KW-0436">Ligase</keyword>
<dbReference type="Gene3D" id="3.40.50.980">
    <property type="match status" value="1"/>
</dbReference>
<dbReference type="PANTHER" id="PTHR43767">
    <property type="entry name" value="LONG-CHAIN-FATTY-ACID--COA LIGASE"/>
    <property type="match status" value="1"/>
</dbReference>
<sequence length="601" mass="63244">MTVPSTTDRPDGQLDAHPEGQPDGQPGGGAAGPGWNRWPAEFVERYQEAGYWGDRTLDELLREWARRSGPATALVCGDRRISYAELDEAVDDLAAGLASIGIGPGDHLVVHLPNRAEFVTTLFALMRRGAIGILALPAHRRVEIEHFASLAGAVGYVIADRFEGFDYRELARQVTEAVPSVRHVLVAGEPGPYTGLDALASAGRSTRLAAAPSAATATATADAAAADATAGGATAGGATAGGATVPGRDPGDIAVLLISGGTTGKPKLIPRTHRDYAYNARASAEVCRLTAADVYLVALPAAHNFPLACPGILGAFTVGASAVMALSSSPDAVFDLISRERVTVTAAVPPLARLWVEAAGWEGPDTTSLRLLQVGGAKLDEGLARRITPTLGAGVQQVFGMAEGLLNYTRLDDPDETVFTTQGRPLAEADEVRVLDGSGYEVPAGQVGELWTRGPYTIRGYYRAAAHNATVFGADGFFRTGDLVRQLPTGHLVVEGRVKDVINRGGENVSAGELEEHLQTHPAVAQVAVVGLPDPDVGESVCAVVVAAPGGAPRLKEIKNYLRDRGLARFMLPDRLEVMDGFPYTAVGKIDKRELRNRLDQ</sequence>
<dbReference type="InterPro" id="IPR020845">
    <property type="entry name" value="AMP-binding_CS"/>
</dbReference>
<dbReference type="InterPro" id="IPR050237">
    <property type="entry name" value="ATP-dep_AMP-bd_enzyme"/>
</dbReference>
<dbReference type="InterPro" id="IPR000873">
    <property type="entry name" value="AMP-dep_synth/lig_dom"/>
</dbReference>
<evidence type="ECO:0000256" key="3">
    <source>
        <dbReference type="SAM" id="MobiDB-lite"/>
    </source>
</evidence>
<dbReference type="AlphaFoldDB" id="A0A0S4QGW0"/>
<name>A0A0S4QGW0_9ACTN</name>
<dbReference type="InterPro" id="IPR045851">
    <property type="entry name" value="AMP-bd_C_sf"/>
</dbReference>
<feature type="region of interest" description="Disordered" evidence="3">
    <location>
        <begin position="1"/>
        <end position="34"/>
    </location>
</feature>
<dbReference type="Gene3D" id="3.40.50.12780">
    <property type="entry name" value="N-terminal domain of ligase-like"/>
    <property type="match status" value="1"/>
</dbReference>
<dbReference type="Pfam" id="PF13193">
    <property type="entry name" value="AMP-binding_C"/>
    <property type="match status" value="1"/>
</dbReference>
<dbReference type="Proteomes" id="UP000198802">
    <property type="component" value="Unassembled WGS sequence"/>
</dbReference>
<dbReference type="Pfam" id="PF00501">
    <property type="entry name" value="AMP-binding"/>
    <property type="match status" value="1"/>
</dbReference>
<feature type="domain" description="AMP-dependent synthetase/ligase" evidence="4">
    <location>
        <begin position="61"/>
        <end position="462"/>
    </location>
</feature>
<comment type="similarity">
    <text evidence="1">Belongs to the ATP-dependent AMP-binding enzyme family.</text>
</comment>
<evidence type="ECO:0000256" key="1">
    <source>
        <dbReference type="ARBA" id="ARBA00006432"/>
    </source>
</evidence>
<evidence type="ECO:0000313" key="7">
    <source>
        <dbReference type="Proteomes" id="UP000198802"/>
    </source>
</evidence>
<proteinExistence type="inferred from homology"/>
<reference evidence="7" key="1">
    <citation type="submission" date="2015-11" db="EMBL/GenBank/DDBJ databases">
        <authorList>
            <person name="Varghese N."/>
        </authorList>
    </citation>
    <scope>NUCLEOTIDE SEQUENCE [LARGE SCALE GENOMIC DNA]</scope>
    <source>
        <strain evidence="7">DSM 45899</strain>
    </source>
</reference>
<accession>A0A0S4QGW0</accession>
<gene>
    <name evidence="6" type="ORF">Ga0074812_102441</name>
</gene>
<dbReference type="EMBL" id="FAOZ01000002">
    <property type="protein sequence ID" value="CUU54431.1"/>
    <property type="molecule type" value="Genomic_DNA"/>
</dbReference>
<dbReference type="Gene3D" id="3.30.300.30">
    <property type="match status" value="1"/>
</dbReference>
<evidence type="ECO:0000256" key="2">
    <source>
        <dbReference type="ARBA" id="ARBA00022598"/>
    </source>
</evidence>
<evidence type="ECO:0000259" key="4">
    <source>
        <dbReference type="Pfam" id="PF00501"/>
    </source>
</evidence>
<dbReference type="FunFam" id="3.30.300.30:FF:000008">
    <property type="entry name" value="2,3-dihydroxybenzoate-AMP ligase"/>
    <property type="match status" value="1"/>
</dbReference>
<dbReference type="InterPro" id="IPR042099">
    <property type="entry name" value="ANL_N_sf"/>
</dbReference>
<feature type="compositionally biased region" description="Basic and acidic residues" evidence="3">
    <location>
        <begin position="8"/>
        <end position="20"/>
    </location>
</feature>
<dbReference type="GO" id="GO:0016878">
    <property type="term" value="F:acid-thiol ligase activity"/>
    <property type="evidence" value="ECO:0007669"/>
    <property type="project" value="UniProtKB-ARBA"/>
</dbReference>
<feature type="domain" description="AMP-binding enzyme C-terminal" evidence="5">
    <location>
        <begin position="513"/>
        <end position="589"/>
    </location>
</feature>
<organism evidence="6 7">
    <name type="scientific">Parafrankia irregularis</name>
    <dbReference type="NCBI Taxonomy" id="795642"/>
    <lineage>
        <taxon>Bacteria</taxon>
        <taxon>Bacillati</taxon>
        <taxon>Actinomycetota</taxon>
        <taxon>Actinomycetes</taxon>
        <taxon>Frankiales</taxon>
        <taxon>Frankiaceae</taxon>
        <taxon>Parafrankia</taxon>
    </lineage>
</organism>